<organism evidence="1 2">
    <name type="scientific">Shewanella septentrionalis</name>
    <dbReference type="NCBI Taxonomy" id="2952223"/>
    <lineage>
        <taxon>Bacteria</taxon>
        <taxon>Pseudomonadati</taxon>
        <taxon>Pseudomonadota</taxon>
        <taxon>Gammaproteobacteria</taxon>
        <taxon>Alteromonadales</taxon>
        <taxon>Shewanellaceae</taxon>
        <taxon>Shewanella</taxon>
    </lineage>
</organism>
<gene>
    <name evidence="1" type="ORF">NE536_09630</name>
</gene>
<sequence>MMAITSFSIKFDRELDASQYLQLLGYEIEQDPELRFVDKNLRNFIHNDLMCPSCGIKGAVLVSGAKGQLSEKNLKQPHFRFIANDGSDIHDEYCDLREIKPFKDISCEKINFLESKSLATKLIGEYVSKAIYNGFLNRQDIAKFRVWHMNIKNKNMVKLSLREDKILHYSTIYYRRNRNFYEFHPKLGEVKNLNWKIYALDRIATKSMAIFEEVSKHTNSSVKEEDLNKFLKKHELIFDVRFLSDKYKLMLKLKSFISRNSEVDFKTKYELSFLDAFTGVLLYVNNWDFQKSLFMFIDILNAKCGNGVFTDNIVALNPFKDFQMLESILNMNDVNEWLLTKDELDIEIKKEVETLKSEYEIWKLASVVITIQQ</sequence>
<accession>A0A9X2WU02</accession>
<comment type="caution">
    <text evidence="1">The sequence shown here is derived from an EMBL/GenBank/DDBJ whole genome shotgun (WGS) entry which is preliminary data.</text>
</comment>
<name>A0A9X2WU02_9GAMM</name>
<evidence type="ECO:0000313" key="2">
    <source>
        <dbReference type="Proteomes" id="UP001155604"/>
    </source>
</evidence>
<protein>
    <submittedName>
        <fullName evidence="1">Uncharacterized protein</fullName>
    </submittedName>
</protein>
<evidence type="ECO:0000313" key="1">
    <source>
        <dbReference type="EMBL" id="MCT7945624.1"/>
    </source>
</evidence>
<proteinExistence type="predicted"/>
<reference evidence="1" key="1">
    <citation type="journal article" date="2023" name="Int. J. Syst. Evol. Microbiol.">
        <title>&lt;i&gt;Shewanella septentrionalis&lt;/i&gt; sp. nov. and &lt;i&gt;Shewanella holmiensis&lt;/i&gt; sp. nov., isolated from Baltic Sea water and sediments.</title>
        <authorList>
            <person name="Martin-Rodriguez A.J."/>
            <person name="Thorell K."/>
            <person name="Joffre E."/>
            <person name="Jensie-Markopoulos S."/>
            <person name="Moore E.R.B."/>
            <person name="Sjoling A."/>
        </authorList>
    </citation>
    <scope>NUCLEOTIDE SEQUENCE</scope>
    <source>
        <strain evidence="1">SP1W3</strain>
    </source>
</reference>
<keyword evidence="2" id="KW-1185">Reference proteome</keyword>
<dbReference type="AlphaFoldDB" id="A0A9X2WU02"/>
<dbReference type="EMBL" id="JAMTCC010000013">
    <property type="protein sequence ID" value="MCT7945624.1"/>
    <property type="molecule type" value="Genomic_DNA"/>
</dbReference>
<dbReference type="RefSeq" id="WP_261272559.1">
    <property type="nucleotide sequence ID" value="NZ_JAMTCC010000013.1"/>
</dbReference>
<dbReference type="Proteomes" id="UP001155604">
    <property type="component" value="Unassembled WGS sequence"/>
</dbReference>